<name>A0A7D6A788_PROMI</name>
<dbReference type="EMBL" id="CP059056">
    <property type="protein sequence ID" value="QLJ20319.1"/>
    <property type="molecule type" value="Genomic_DNA"/>
</dbReference>
<dbReference type="AlphaFoldDB" id="A0A7D6A788"/>
<evidence type="ECO:0000313" key="1">
    <source>
        <dbReference type="EMBL" id="QLJ20319.1"/>
    </source>
</evidence>
<sequence length="77" mass="8901">MRQLLLIIVILIAGFLIYGAIMSSSPESKEKSKDRNAISYCWKEYDKKSLSDEQKRFIASSCEKMESDFRSRYGVNP</sequence>
<proteinExistence type="predicted"/>
<organism evidence="1">
    <name type="scientific">Proteus mirabilis</name>
    <dbReference type="NCBI Taxonomy" id="584"/>
    <lineage>
        <taxon>Bacteria</taxon>
        <taxon>Pseudomonadati</taxon>
        <taxon>Pseudomonadota</taxon>
        <taxon>Gammaproteobacteria</taxon>
        <taxon>Enterobacterales</taxon>
        <taxon>Morganellaceae</taxon>
        <taxon>Proteus</taxon>
    </lineage>
</organism>
<accession>A0A7D6A788</accession>
<reference evidence="1" key="1">
    <citation type="submission" date="2020-07" db="EMBL/GenBank/DDBJ databases">
        <title>Hypervirulent multi-drug resistant Proteus mirabilis strain with mosaic plasmid.</title>
        <authorList>
            <person name="Shelenkov A."/>
            <person name="Mikhaylova Y.V."/>
            <person name="Yanushevich Y.G."/>
            <person name="Petrova L."/>
            <person name="Fomina V."/>
            <person name="Zamyatin M."/>
            <person name="Shagin D."/>
        </authorList>
    </citation>
    <scope>NUCLEOTIDE SEQUENCE</scope>
    <source>
        <strain evidence="1">CriePir89</strain>
    </source>
</reference>
<dbReference type="RefSeq" id="WP_049195350.1">
    <property type="nucleotide sequence ID" value="NZ_AP026827.1"/>
</dbReference>
<gene>
    <name evidence="1" type="ORF">HZ283_05665</name>
</gene>
<protein>
    <submittedName>
        <fullName evidence="1">Uncharacterized protein</fullName>
    </submittedName>
</protein>